<feature type="coiled-coil region" evidence="4">
    <location>
        <begin position="3"/>
        <end position="30"/>
    </location>
</feature>
<evidence type="ECO:0000313" key="7">
    <source>
        <dbReference type="Proteomes" id="UP000321907"/>
    </source>
</evidence>
<keyword evidence="7" id="KW-1185">Reference proteome</keyword>
<dbReference type="RefSeq" id="WP_147931340.1">
    <property type="nucleotide sequence ID" value="NZ_VOXD01000020.1"/>
</dbReference>
<comment type="subcellular location">
    <subcellularLocation>
        <location evidence="3">Cytoplasm</location>
    </subcellularLocation>
</comment>
<organism evidence="6 7">
    <name type="scientific">Neolewinella aurantiaca</name>
    <dbReference type="NCBI Taxonomy" id="2602767"/>
    <lineage>
        <taxon>Bacteria</taxon>
        <taxon>Pseudomonadati</taxon>
        <taxon>Bacteroidota</taxon>
        <taxon>Saprospiria</taxon>
        <taxon>Saprospirales</taxon>
        <taxon>Lewinellaceae</taxon>
        <taxon>Neolewinella</taxon>
    </lineage>
</organism>
<dbReference type="SUPFAM" id="SSF55194">
    <property type="entry name" value="Ribosome recycling factor, RRF"/>
    <property type="match status" value="1"/>
</dbReference>
<dbReference type="AlphaFoldDB" id="A0A5C7FV57"/>
<dbReference type="HAMAP" id="MF_00040">
    <property type="entry name" value="RRF"/>
    <property type="match status" value="1"/>
</dbReference>
<dbReference type="FunFam" id="3.30.1360.40:FF:000001">
    <property type="entry name" value="Ribosome-recycling factor"/>
    <property type="match status" value="1"/>
</dbReference>
<dbReference type="Pfam" id="PF01765">
    <property type="entry name" value="RRF"/>
    <property type="match status" value="1"/>
</dbReference>
<proteinExistence type="inferred from homology"/>
<keyword evidence="3" id="KW-0963">Cytoplasm</keyword>
<comment type="function">
    <text evidence="3">Responsible for the release of ribosomes from messenger RNA at the termination of protein biosynthesis. May increase the efficiency of translation by recycling ribosomes from one round of translation to another.</text>
</comment>
<dbReference type="GO" id="GO:0006415">
    <property type="term" value="P:translational termination"/>
    <property type="evidence" value="ECO:0007669"/>
    <property type="project" value="UniProtKB-UniRule"/>
</dbReference>
<feature type="domain" description="Ribosome recycling factor" evidence="5">
    <location>
        <begin position="24"/>
        <end position="186"/>
    </location>
</feature>
<dbReference type="GO" id="GO:0043023">
    <property type="term" value="F:ribosomal large subunit binding"/>
    <property type="evidence" value="ECO:0007669"/>
    <property type="project" value="TreeGrafter"/>
</dbReference>
<dbReference type="InterPro" id="IPR002661">
    <property type="entry name" value="Ribosome_recyc_fac"/>
</dbReference>
<dbReference type="EMBL" id="VOXD01000020">
    <property type="protein sequence ID" value="TXF88737.1"/>
    <property type="molecule type" value="Genomic_DNA"/>
</dbReference>
<dbReference type="PANTHER" id="PTHR20982">
    <property type="entry name" value="RIBOSOME RECYCLING FACTOR"/>
    <property type="match status" value="1"/>
</dbReference>
<evidence type="ECO:0000256" key="2">
    <source>
        <dbReference type="ARBA" id="ARBA00022917"/>
    </source>
</evidence>
<evidence type="ECO:0000256" key="4">
    <source>
        <dbReference type="SAM" id="Coils"/>
    </source>
</evidence>
<dbReference type="CDD" id="cd00520">
    <property type="entry name" value="RRF"/>
    <property type="match status" value="1"/>
</dbReference>
<comment type="similarity">
    <text evidence="1 3">Belongs to the RRF family.</text>
</comment>
<evidence type="ECO:0000256" key="1">
    <source>
        <dbReference type="ARBA" id="ARBA00005912"/>
    </source>
</evidence>
<dbReference type="Proteomes" id="UP000321907">
    <property type="component" value="Unassembled WGS sequence"/>
</dbReference>
<dbReference type="Gene3D" id="1.10.132.20">
    <property type="entry name" value="Ribosome-recycling factor"/>
    <property type="match status" value="1"/>
</dbReference>
<keyword evidence="2 3" id="KW-0648">Protein biosynthesis</keyword>
<keyword evidence="4" id="KW-0175">Coiled coil</keyword>
<protein>
    <recommendedName>
        <fullName evidence="3">Ribosome-recycling factor</fullName>
        <shortName evidence="3">RRF</shortName>
    </recommendedName>
    <alternativeName>
        <fullName evidence="3">Ribosome-releasing factor</fullName>
    </alternativeName>
</protein>
<dbReference type="InterPro" id="IPR023584">
    <property type="entry name" value="Ribosome_recyc_fac_dom"/>
</dbReference>
<sequence>MDEELLSEQLEEAKMLMDEAIEHLERELLKVRTGKASTAMLNGIMVSYYGAKTPIQQVASLGVADSRTLTIKPFDKSAMGDIERAIFEANLGVTPMNDGEMVRINIPPLTTERRQQLAKQVRAEGETAKISIRNARQDAMKAIKDEVKGGYPEDAGKRKEDEVQAWVNSYNKKIDLTVENKEKDVMTL</sequence>
<dbReference type="InterPro" id="IPR036191">
    <property type="entry name" value="RRF_sf"/>
</dbReference>
<name>A0A5C7FV57_9BACT</name>
<dbReference type="GO" id="GO:0005737">
    <property type="term" value="C:cytoplasm"/>
    <property type="evidence" value="ECO:0007669"/>
    <property type="project" value="UniProtKB-SubCell"/>
</dbReference>
<accession>A0A5C7FV57</accession>
<dbReference type="OrthoDB" id="9804006at2"/>
<evidence type="ECO:0000313" key="6">
    <source>
        <dbReference type="EMBL" id="TXF88737.1"/>
    </source>
</evidence>
<dbReference type="Gene3D" id="3.30.1360.40">
    <property type="match status" value="1"/>
</dbReference>
<dbReference type="PANTHER" id="PTHR20982:SF3">
    <property type="entry name" value="MITOCHONDRIAL RIBOSOME RECYCLING FACTOR PSEUDO 1"/>
    <property type="match status" value="1"/>
</dbReference>
<gene>
    <name evidence="3" type="primary">frr</name>
    <name evidence="6" type="ORF">FUA23_13820</name>
</gene>
<comment type="caution">
    <text evidence="6">The sequence shown here is derived from an EMBL/GenBank/DDBJ whole genome shotgun (WGS) entry which is preliminary data.</text>
</comment>
<evidence type="ECO:0000256" key="3">
    <source>
        <dbReference type="HAMAP-Rule" id="MF_00040"/>
    </source>
</evidence>
<dbReference type="NCBIfam" id="TIGR00496">
    <property type="entry name" value="frr"/>
    <property type="match status" value="1"/>
</dbReference>
<evidence type="ECO:0000259" key="5">
    <source>
        <dbReference type="Pfam" id="PF01765"/>
    </source>
</evidence>
<reference evidence="6 7" key="1">
    <citation type="submission" date="2019-08" db="EMBL/GenBank/DDBJ databases">
        <title>Lewinella sp. strain SSH13 Genome sequencing and assembly.</title>
        <authorList>
            <person name="Kim I."/>
        </authorList>
    </citation>
    <scope>NUCLEOTIDE SEQUENCE [LARGE SCALE GENOMIC DNA]</scope>
    <source>
        <strain evidence="6 7">SSH13</strain>
    </source>
</reference>